<evidence type="ECO:0000313" key="5">
    <source>
        <dbReference type="Proteomes" id="UP000030001"/>
    </source>
</evidence>
<comment type="caution">
    <text evidence="4">The sequence shown here is derived from an EMBL/GenBank/DDBJ whole genome shotgun (WGS) entry which is preliminary data.</text>
</comment>
<evidence type="ECO:0000313" key="4">
    <source>
        <dbReference type="EMBL" id="KGL67497.1"/>
    </source>
</evidence>
<dbReference type="InterPro" id="IPR008978">
    <property type="entry name" value="HSP20-like_chaperone"/>
</dbReference>
<dbReference type="InterPro" id="IPR031107">
    <property type="entry name" value="Small_HSP"/>
</dbReference>
<dbReference type="EMBL" id="JROC01000020">
    <property type="protein sequence ID" value="KGL67497.1"/>
    <property type="molecule type" value="Genomic_DNA"/>
</dbReference>
<dbReference type="PANTHER" id="PTHR11527">
    <property type="entry name" value="HEAT-SHOCK PROTEIN 20 FAMILY MEMBER"/>
    <property type="match status" value="1"/>
</dbReference>
<dbReference type="Proteomes" id="UP000030001">
    <property type="component" value="Unassembled WGS sequence"/>
</dbReference>
<name>A0A099YDQ7_LIMMU</name>
<dbReference type="PROSITE" id="PS01031">
    <property type="entry name" value="SHSP"/>
    <property type="match status" value="1"/>
</dbReference>
<dbReference type="Pfam" id="PF00011">
    <property type="entry name" value="HSP20"/>
    <property type="match status" value="1"/>
</dbReference>
<reference evidence="4 5" key="1">
    <citation type="submission" date="2014-09" db="EMBL/GenBank/DDBJ databases">
        <title>Lactobacillus mucosae CRL573 Genome Sequencing.</title>
        <authorList>
            <person name="Bleckwedel J."/>
            <person name="Teran L.C."/>
            <person name="Bonacina J."/>
            <person name="Saavedra L."/>
            <person name="Mozzi F.B."/>
            <person name="Raya R.R."/>
        </authorList>
    </citation>
    <scope>NUCLEOTIDE SEQUENCE [LARGE SCALE GENOMIC DNA]</scope>
    <source>
        <strain evidence="4 5">CRL573</strain>
    </source>
</reference>
<protein>
    <submittedName>
        <fullName evidence="4">Heat-shock protein Hsp20</fullName>
    </submittedName>
</protein>
<evidence type="ECO:0000256" key="1">
    <source>
        <dbReference type="PROSITE-ProRule" id="PRU00285"/>
    </source>
</evidence>
<gene>
    <name evidence="4" type="ORF">LX03_00985</name>
</gene>
<dbReference type="Gene3D" id="2.60.40.790">
    <property type="match status" value="1"/>
</dbReference>
<evidence type="ECO:0000256" key="2">
    <source>
        <dbReference type="RuleBase" id="RU003616"/>
    </source>
</evidence>
<comment type="similarity">
    <text evidence="1 2">Belongs to the small heat shock protein (HSP20) family.</text>
</comment>
<sequence>MANEIQRHNNMFDDVMSAGMRNLLNDNFFSGFNAKADHMKTDIAETEKNYVVKVDMPGFDKKDIHINYENNILTITGRRDTFDDLSDKDGNILHSERNYGQMSRSFRLPEVDLKKASAHYSDGVLVLTLPKLAPEVGTGTHIEIE</sequence>
<dbReference type="SUPFAM" id="SSF49764">
    <property type="entry name" value="HSP20-like chaperones"/>
    <property type="match status" value="1"/>
</dbReference>
<dbReference type="AlphaFoldDB" id="A0A099YDQ7"/>
<organism evidence="4 5">
    <name type="scientific">Limosilactobacillus mucosae</name>
    <name type="common">Lactobacillus mucosae</name>
    <dbReference type="NCBI Taxonomy" id="97478"/>
    <lineage>
        <taxon>Bacteria</taxon>
        <taxon>Bacillati</taxon>
        <taxon>Bacillota</taxon>
        <taxon>Bacilli</taxon>
        <taxon>Lactobacillales</taxon>
        <taxon>Lactobacillaceae</taxon>
        <taxon>Limosilactobacillus</taxon>
    </lineage>
</organism>
<proteinExistence type="inferred from homology"/>
<feature type="domain" description="SHSP" evidence="3">
    <location>
        <begin position="30"/>
        <end position="145"/>
    </location>
</feature>
<dbReference type="RefSeq" id="WP_034539094.1">
    <property type="nucleotide sequence ID" value="NZ_JBJNQK010000016.1"/>
</dbReference>
<accession>A0A099YDQ7</accession>
<evidence type="ECO:0000259" key="3">
    <source>
        <dbReference type="PROSITE" id="PS01031"/>
    </source>
</evidence>
<dbReference type="InterPro" id="IPR002068">
    <property type="entry name" value="A-crystallin/Hsp20_dom"/>
</dbReference>
<dbReference type="CDD" id="cd06471">
    <property type="entry name" value="ACD_LpsHSP_like"/>
    <property type="match status" value="1"/>
</dbReference>